<evidence type="ECO:0000256" key="5">
    <source>
        <dbReference type="ARBA" id="ARBA00022679"/>
    </source>
</evidence>
<dbReference type="PROSITE" id="PS50885">
    <property type="entry name" value="HAMP"/>
    <property type="match status" value="1"/>
</dbReference>
<dbReference type="AlphaFoldDB" id="A0A3B0SAW5"/>
<dbReference type="PANTHER" id="PTHR45436">
    <property type="entry name" value="SENSOR HISTIDINE KINASE YKOH"/>
    <property type="match status" value="1"/>
</dbReference>
<dbReference type="InterPro" id="IPR050428">
    <property type="entry name" value="TCS_sensor_his_kinase"/>
</dbReference>
<dbReference type="InterPro" id="IPR036890">
    <property type="entry name" value="HATPase_C_sf"/>
</dbReference>
<evidence type="ECO:0000256" key="2">
    <source>
        <dbReference type="ARBA" id="ARBA00004370"/>
    </source>
</evidence>
<organism evidence="14">
    <name type="scientific">hydrothermal vent metagenome</name>
    <dbReference type="NCBI Taxonomy" id="652676"/>
    <lineage>
        <taxon>unclassified sequences</taxon>
        <taxon>metagenomes</taxon>
        <taxon>ecological metagenomes</taxon>
    </lineage>
</organism>
<dbReference type="InterPro" id="IPR003594">
    <property type="entry name" value="HATPase_dom"/>
</dbReference>
<dbReference type="EMBL" id="UOEJ01000171">
    <property type="protein sequence ID" value="VAW03385.1"/>
    <property type="molecule type" value="Genomic_DNA"/>
</dbReference>
<keyword evidence="7 14" id="KW-0418">Kinase</keyword>
<protein>
    <recommendedName>
        <fullName evidence="3">histidine kinase</fullName>
        <ecNumber evidence="3">2.7.13.3</ecNumber>
    </recommendedName>
</protein>
<dbReference type="SUPFAM" id="SSF47384">
    <property type="entry name" value="Homodimeric domain of signal transducing histidine kinase"/>
    <property type="match status" value="1"/>
</dbReference>
<feature type="transmembrane region" description="Helical" evidence="11">
    <location>
        <begin position="176"/>
        <end position="200"/>
    </location>
</feature>
<feature type="domain" description="Histidine kinase" evidence="12">
    <location>
        <begin position="256"/>
        <end position="457"/>
    </location>
</feature>
<evidence type="ECO:0000256" key="11">
    <source>
        <dbReference type="SAM" id="Phobius"/>
    </source>
</evidence>
<dbReference type="SMART" id="SM00387">
    <property type="entry name" value="HATPase_c"/>
    <property type="match status" value="1"/>
</dbReference>
<dbReference type="Pfam" id="PF02518">
    <property type="entry name" value="HATPase_c"/>
    <property type="match status" value="1"/>
</dbReference>
<dbReference type="SMART" id="SM00388">
    <property type="entry name" value="HisKA"/>
    <property type="match status" value="1"/>
</dbReference>
<dbReference type="GO" id="GO:0000155">
    <property type="term" value="F:phosphorelay sensor kinase activity"/>
    <property type="evidence" value="ECO:0007669"/>
    <property type="project" value="InterPro"/>
</dbReference>
<keyword evidence="5" id="KW-0808">Transferase</keyword>
<dbReference type="InterPro" id="IPR003660">
    <property type="entry name" value="HAMP_dom"/>
</dbReference>
<dbReference type="InterPro" id="IPR004358">
    <property type="entry name" value="Sig_transdc_His_kin-like_C"/>
</dbReference>
<evidence type="ECO:0000256" key="3">
    <source>
        <dbReference type="ARBA" id="ARBA00012438"/>
    </source>
</evidence>
<dbReference type="PANTHER" id="PTHR45436:SF5">
    <property type="entry name" value="SENSOR HISTIDINE KINASE TRCS"/>
    <property type="match status" value="1"/>
</dbReference>
<reference evidence="14" key="1">
    <citation type="submission" date="2018-06" db="EMBL/GenBank/DDBJ databases">
        <authorList>
            <person name="Zhirakovskaya E."/>
        </authorList>
    </citation>
    <scope>NUCLEOTIDE SEQUENCE</scope>
</reference>
<sequence length="460" mass="52073">MLTQQNRRHKDKNNRSLWFRLLSYSAVWTVFALMFGGYLLSLTFKETIEDNFDDRLKGLLENLIGISSSNSEGQVSFYRAMADPRFEQPYSGWYWQVSAQDKEPFRSRSLWDQSLEPEYDHSATQTHFAMITGPEDQKLRLVERDVAIPGDSTIFRFSVAVDRSEIDAQLDHFDNILIYSLSALGLSLIAASFLQIFLGLKPLRNIRFSLLKIRTGETAHLPEDFPTEIQPLADEMNALLDHNNQIIARSRTQVGNLAHALKTPLAVLLNESELHRGALSDVVRKQSEMMRRQVDHYLRRARVAASTKIITSRTDIVPVLKDICRIMARIYKDKQFSFLSDDGPSNLQFRGERQDLEEMVGNLIENAAKWSDSRVEISCLREGDQIVIQVADDGPGIDKQVRSSVFMRGERLDENKPGTGLGLSIVKDLSGLYGGTITLSDNDPHGLVARLCLPAVILFP</sequence>
<dbReference type="Gene3D" id="3.30.565.10">
    <property type="entry name" value="Histidine kinase-like ATPase, C-terminal domain"/>
    <property type="match status" value="1"/>
</dbReference>
<evidence type="ECO:0000259" key="12">
    <source>
        <dbReference type="PROSITE" id="PS50109"/>
    </source>
</evidence>
<accession>A0A3B0SAW5</accession>
<evidence type="ECO:0000313" key="14">
    <source>
        <dbReference type="EMBL" id="VAW03385.1"/>
    </source>
</evidence>
<keyword evidence="4" id="KW-0597">Phosphoprotein</keyword>
<gene>
    <name evidence="14" type="ORF">MNBD_ALPHA01-2043</name>
</gene>
<feature type="domain" description="HAMP" evidence="13">
    <location>
        <begin position="197"/>
        <end position="248"/>
    </location>
</feature>
<keyword evidence="9" id="KW-0902">Two-component regulatory system</keyword>
<dbReference type="SUPFAM" id="SSF55874">
    <property type="entry name" value="ATPase domain of HSP90 chaperone/DNA topoisomerase II/histidine kinase"/>
    <property type="match status" value="1"/>
</dbReference>
<comment type="catalytic activity">
    <reaction evidence="1">
        <text>ATP + protein L-histidine = ADP + protein N-phospho-L-histidine.</text>
        <dbReference type="EC" id="2.7.13.3"/>
    </reaction>
</comment>
<evidence type="ECO:0000256" key="10">
    <source>
        <dbReference type="ARBA" id="ARBA00023136"/>
    </source>
</evidence>
<evidence type="ECO:0000256" key="9">
    <source>
        <dbReference type="ARBA" id="ARBA00023012"/>
    </source>
</evidence>
<name>A0A3B0SAW5_9ZZZZ</name>
<dbReference type="PROSITE" id="PS50109">
    <property type="entry name" value="HIS_KIN"/>
    <property type="match status" value="1"/>
</dbReference>
<evidence type="ECO:0000256" key="7">
    <source>
        <dbReference type="ARBA" id="ARBA00022777"/>
    </source>
</evidence>
<comment type="subcellular location">
    <subcellularLocation>
        <location evidence="2">Membrane</location>
    </subcellularLocation>
</comment>
<dbReference type="InterPro" id="IPR005467">
    <property type="entry name" value="His_kinase_dom"/>
</dbReference>
<evidence type="ECO:0000256" key="6">
    <source>
        <dbReference type="ARBA" id="ARBA00022692"/>
    </source>
</evidence>
<proteinExistence type="predicted"/>
<dbReference type="PRINTS" id="PR00344">
    <property type="entry name" value="BCTRLSENSOR"/>
</dbReference>
<evidence type="ECO:0000256" key="8">
    <source>
        <dbReference type="ARBA" id="ARBA00022989"/>
    </source>
</evidence>
<dbReference type="Gene3D" id="1.10.287.130">
    <property type="match status" value="1"/>
</dbReference>
<dbReference type="InterPro" id="IPR036097">
    <property type="entry name" value="HisK_dim/P_sf"/>
</dbReference>
<dbReference type="GO" id="GO:0005886">
    <property type="term" value="C:plasma membrane"/>
    <property type="evidence" value="ECO:0007669"/>
    <property type="project" value="TreeGrafter"/>
</dbReference>
<evidence type="ECO:0000259" key="13">
    <source>
        <dbReference type="PROSITE" id="PS50885"/>
    </source>
</evidence>
<evidence type="ECO:0000256" key="1">
    <source>
        <dbReference type="ARBA" id="ARBA00000085"/>
    </source>
</evidence>
<dbReference type="InterPro" id="IPR003661">
    <property type="entry name" value="HisK_dim/P_dom"/>
</dbReference>
<keyword evidence="10 11" id="KW-0472">Membrane</keyword>
<feature type="transmembrane region" description="Helical" evidence="11">
    <location>
        <begin position="21"/>
        <end position="40"/>
    </location>
</feature>
<keyword evidence="6 11" id="KW-0812">Transmembrane</keyword>
<dbReference type="EC" id="2.7.13.3" evidence="3"/>
<keyword evidence="8 11" id="KW-1133">Transmembrane helix</keyword>
<evidence type="ECO:0000256" key="4">
    <source>
        <dbReference type="ARBA" id="ARBA00022553"/>
    </source>
</evidence>